<feature type="domain" description="F-box" evidence="3">
    <location>
        <begin position="180"/>
        <end position="228"/>
    </location>
</feature>
<reference evidence="4" key="1">
    <citation type="submission" date="2025-08" db="UniProtKB">
        <authorList>
            <consortium name="RefSeq"/>
        </authorList>
    </citation>
    <scope>IDENTIFICATION</scope>
    <source>
        <tissue evidence="4">Whole insect</tissue>
    </source>
</reference>
<dbReference type="SUPFAM" id="SSF81383">
    <property type="entry name" value="F-box domain"/>
    <property type="match status" value="1"/>
</dbReference>
<proteinExistence type="predicted"/>
<evidence type="ECO:0000259" key="3">
    <source>
        <dbReference type="PROSITE" id="PS50181"/>
    </source>
</evidence>
<dbReference type="PANTHER" id="PTHR19872:SF7">
    <property type="entry name" value="F-BOX AND WD REPEAT DOMAIN CONTAINING PROTEIN 10B-RELATED"/>
    <property type="match status" value="1"/>
</dbReference>
<evidence type="ECO:0000256" key="2">
    <source>
        <dbReference type="ARBA" id="ARBA00022737"/>
    </source>
</evidence>
<gene>
    <name evidence="4" type="primary">LOC114339310</name>
</gene>
<dbReference type="AlphaFoldDB" id="A0A6P7GPP9"/>
<keyword evidence="1" id="KW-0853">WD repeat</keyword>
<name>A0A6P7GPP9_DIAVI</name>
<sequence>MEAITAYTYQEQQLVIKSAIRKQADKKKHEAILENHFNLRTNSIEGYFIRLSADSKKQYILQLLENLKSHLSLYQIFSVLSLGHAKMDFYSIVDPETNFVHEKLGLDHDRMLDKKTLKEAIATDLEWFATLDEHEQMNFTLHLIRIAGGSGKGSLYMPLYKIYKKTLDKKVKEESEAKKVTMFQLLPIWIVKKILCYLSNTDLVKLKKVNAYWSFVISEVLKERTTRLKLNDTLEKMKTAIDPEIFEKAMKEKSIPGQKIKHVFYELTATDKKLIPKETKNAQEKCLQRSANEDREDLDLPTGEFIPFPRYIKKEMELYRYRPCFLQDVGIKFDIDGEIEKQKSFLSYSLAKSLTSLKLSVQEDMLSGW</sequence>
<evidence type="ECO:0000313" key="4">
    <source>
        <dbReference type="RefSeq" id="XP_028145740.1"/>
    </source>
</evidence>
<dbReference type="InterPro" id="IPR001810">
    <property type="entry name" value="F-box_dom"/>
</dbReference>
<dbReference type="RefSeq" id="XP_028145740.1">
    <property type="nucleotide sequence ID" value="XM_028289939.1"/>
</dbReference>
<evidence type="ECO:0000256" key="1">
    <source>
        <dbReference type="ARBA" id="ARBA00022574"/>
    </source>
</evidence>
<dbReference type="InterPro" id="IPR051075">
    <property type="entry name" value="SCF_subunit_WD-repeat"/>
</dbReference>
<accession>A0A6P7GPP9</accession>
<dbReference type="InterPro" id="IPR036047">
    <property type="entry name" value="F-box-like_dom_sf"/>
</dbReference>
<organism evidence="4">
    <name type="scientific">Diabrotica virgifera virgifera</name>
    <name type="common">western corn rootworm</name>
    <dbReference type="NCBI Taxonomy" id="50390"/>
    <lineage>
        <taxon>Eukaryota</taxon>
        <taxon>Metazoa</taxon>
        <taxon>Ecdysozoa</taxon>
        <taxon>Arthropoda</taxon>
        <taxon>Hexapoda</taxon>
        <taxon>Insecta</taxon>
        <taxon>Pterygota</taxon>
        <taxon>Neoptera</taxon>
        <taxon>Endopterygota</taxon>
        <taxon>Coleoptera</taxon>
        <taxon>Polyphaga</taxon>
        <taxon>Cucujiformia</taxon>
        <taxon>Chrysomeloidea</taxon>
        <taxon>Chrysomelidae</taxon>
        <taxon>Galerucinae</taxon>
        <taxon>Diabroticina</taxon>
        <taxon>Diabroticites</taxon>
        <taxon>Diabrotica</taxon>
    </lineage>
</organism>
<protein>
    <submittedName>
        <fullName evidence="4">Uncharacterized protein LOC114339310 isoform X2</fullName>
    </submittedName>
</protein>
<dbReference type="PANTHER" id="PTHR19872">
    <property type="entry name" value="UBIQUITIN LIGASE SPECIFICITY FACTOR/HREP PROTEIN"/>
    <property type="match status" value="1"/>
</dbReference>
<keyword evidence="2" id="KW-0677">Repeat</keyword>
<dbReference type="OrthoDB" id="6751058at2759"/>
<dbReference type="PROSITE" id="PS50181">
    <property type="entry name" value="FBOX"/>
    <property type="match status" value="1"/>
</dbReference>